<evidence type="ECO:0000259" key="6">
    <source>
        <dbReference type="PROSITE" id="PS51900"/>
    </source>
</evidence>
<dbReference type="InterPro" id="IPR013762">
    <property type="entry name" value="Integrase-like_cat_sf"/>
</dbReference>
<evidence type="ECO:0000256" key="4">
    <source>
        <dbReference type="PROSITE-ProRule" id="PRU01248"/>
    </source>
</evidence>
<dbReference type="CDD" id="cd00397">
    <property type="entry name" value="DNA_BRE_C"/>
    <property type="match status" value="1"/>
</dbReference>
<evidence type="ECO:0008006" key="9">
    <source>
        <dbReference type="Google" id="ProtNLM"/>
    </source>
</evidence>
<sequence length="345" mass="40582">MKRKYIAERGAKTASQVSKPKVDRQTPIDEALAIFVRAKEAGGVRPGTVDGYNATMRYFCEWLGDDTKYINDIDADTIRGYINYLRIERTPYEGDKQRQREGKKLSVNTINIRIRTMRTMFRFLQTEGIIETNPMENISQVLDDEQEEVPGLSDEEVDKILAAYDDRRYAQWRDKTLVLLLLDCGLRINEALSLTEEQIDFRQLTLYVPSQIAKNRKNREIPMSREVAKRLRQLLDETRSYFGDSSQLFMNAYGDDFSADAFRRRLNRLKKKLNIPRLHPHMFRHTFARNYILNGGDLFTLQRILDHADIQTTRKYIQMDNEHLRQQHNKFSPLRNIVKRNGIRI</sequence>
<dbReference type="Pfam" id="PF00589">
    <property type="entry name" value="Phage_integrase"/>
    <property type="match status" value="1"/>
</dbReference>
<keyword evidence="2 4" id="KW-0238">DNA-binding</keyword>
<evidence type="ECO:0000259" key="5">
    <source>
        <dbReference type="PROSITE" id="PS51898"/>
    </source>
</evidence>
<dbReference type="Proteomes" id="UP000050996">
    <property type="component" value="Unassembled WGS sequence"/>
</dbReference>
<dbReference type="InterPro" id="IPR002104">
    <property type="entry name" value="Integrase_catalytic"/>
</dbReference>
<dbReference type="Gene3D" id="1.10.443.10">
    <property type="entry name" value="Intergrase catalytic core"/>
    <property type="match status" value="1"/>
</dbReference>
<evidence type="ECO:0000313" key="8">
    <source>
        <dbReference type="Proteomes" id="UP000050996"/>
    </source>
</evidence>
<feature type="domain" description="Tyr recombinase" evidence="5">
    <location>
        <begin position="147"/>
        <end position="329"/>
    </location>
</feature>
<evidence type="ECO:0000256" key="2">
    <source>
        <dbReference type="ARBA" id="ARBA00023125"/>
    </source>
</evidence>
<evidence type="ECO:0000256" key="3">
    <source>
        <dbReference type="ARBA" id="ARBA00023172"/>
    </source>
</evidence>
<keyword evidence="8" id="KW-1185">Reference proteome</keyword>
<dbReference type="GO" id="GO:0003677">
    <property type="term" value="F:DNA binding"/>
    <property type="evidence" value="ECO:0007669"/>
    <property type="project" value="UniProtKB-UniRule"/>
</dbReference>
<dbReference type="InterPro" id="IPR044068">
    <property type="entry name" value="CB"/>
</dbReference>
<protein>
    <recommendedName>
        <fullName evidence="9">Integrase</fullName>
    </recommendedName>
</protein>
<dbReference type="Gene3D" id="1.10.150.130">
    <property type="match status" value="1"/>
</dbReference>
<organism evidence="7 8">
    <name type="scientific">Cytobacillus solani</name>
    <dbReference type="NCBI Taxonomy" id="1637975"/>
    <lineage>
        <taxon>Bacteria</taxon>
        <taxon>Bacillati</taxon>
        <taxon>Bacillota</taxon>
        <taxon>Bacilli</taxon>
        <taxon>Bacillales</taxon>
        <taxon>Bacillaceae</taxon>
        <taxon>Cytobacillus</taxon>
    </lineage>
</organism>
<dbReference type="PANTHER" id="PTHR30349">
    <property type="entry name" value="PHAGE INTEGRASE-RELATED"/>
    <property type="match status" value="1"/>
</dbReference>
<keyword evidence="3" id="KW-0233">DNA recombination</keyword>
<comment type="similarity">
    <text evidence="1">Belongs to the 'phage' integrase family.</text>
</comment>
<dbReference type="PROSITE" id="PS51900">
    <property type="entry name" value="CB"/>
    <property type="match status" value="1"/>
</dbReference>
<name>A0A0Q3VGN8_9BACI</name>
<dbReference type="SUPFAM" id="SSF56349">
    <property type="entry name" value="DNA breaking-rejoining enzymes"/>
    <property type="match status" value="1"/>
</dbReference>
<dbReference type="InterPro" id="IPR010998">
    <property type="entry name" value="Integrase_recombinase_N"/>
</dbReference>
<dbReference type="AlphaFoldDB" id="A0A0Q3VGN8"/>
<dbReference type="GO" id="GO:0006310">
    <property type="term" value="P:DNA recombination"/>
    <property type="evidence" value="ECO:0007669"/>
    <property type="project" value="UniProtKB-KW"/>
</dbReference>
<proteinExistence type="inferred from homology"/>
<dbReference type="STRING" id="1637975.AN957_10040"/>
<dbReference type="Pfam" id="PF13102">
    <property type="entry name" value="Phage_int_SAM_5"/>
    <property type="match status" value="1"/>
</dbReference>
<dbReference type="EMBL" id="LJIX01000006">
    <property type="protein sequence ID" value="KQL18875.1"/>
    <property type="molecule type" value="Genomic_DNA"/>
</dbReference>
<dbReference type="PROSITE" id="PS51898">
    <property type="entry name" value="TYR_RECOMBINASE"/>
    <property type="match status" value="1"/>
</dbReference>
<accession>A0A0Q3VGN8</accession>
<gene>
    <name evidence="7" type="ORF">AN957_10040</name>
</gene>
<feature type="domain" description="Core-binding (CB)" evidence="6">
    <location>
        <begin position="26"/>
        <end position="125"/>
    </location>
</feature>
<dbReference type="PATRIC" id="fig|1637975.4.peg.1793"/>
<dbReference type="PANTHER" id="PTHR30349:SF41">
    <property type="entry name" value="INTEGRASE_RECOMBINASE PROTEIN MJ0367-RELATED"/>
    <property type="match status" value="1"/>
</dbReference>
<comment type="caution">
    <text evidence="7">The sequence shown here is derived from an EMBL/GenBank/DDBJ whole genome shotgun (WGS) entry which is preliminary data.</text>
</comment>
<evidence type="ECO:0000313" key="7">
    <source>
        <dbReference type="EMBL" id="KQL18875.1"/>
    </source>
</evidence>
<reference evidence="7 8" key="1">
    <citation type="submission" date="2015-09" db="EMBL/GenBank/DDBJ databases">
        <title>Genome sequencing project for genomic taxonomy and phylogenomics of Bacillus-like bacteria.</title>
        <authorList>
            <person name="Liu B."/>
            <person name="Wang J."/>
            <person name="Zhu Y."/>
            <person name="Liu G."/>
            <person name="Chen Q."/>
            <person name="Chen Z."/>
            <person name="Lan J."/>
            <person name="Che J."/>
            <person name="Ge C."/>
            <person name="Shi H."/>
            <person name="Pan Z."/>
            <person name="Liu X."/>
        </authorList>
    </citation>
    <scope>NUCLEOTIDE SEQUENCE [LARGE SCALE GENOMIC DNA]</scope>
    <source>
        <strain evidence="7 8">FJAT-18043</strain>
    </source>
</reference>
<dbReference type="InterPro" id="IPR025269">
    <property type="entry name" value="SAM-like_dom"/>
</dbReference>
<dbReference type="RefSeq" id="WP_056683936.1">
    <property type="nucleotide sequence ID" value="NZ_LJIX01000006.1"/>
</dbReference>
<dbReference type="InterPro" id="IPR050090">
    <property type="entry name" value="Tyrosine_recombinase_XerCD"/>
</dbReference>
<evidence type="ECO:0000256" key="1">
    <source>
        <dbReference type="ARBA" id="ARBA00008857"/>
    </source>
</evidence>
<dbReference type="GO" id="GO:0015074">
    <property type="term" value="P:DNA integration"/>
    <property type="evidence" value="ECO:0007669"/>
    <property type="project" value="InterPro"/>
</dbReference>
<dbReference type="InterPro" id="IPR011010">
    <property type="entry name" value="DNA_brk_join_enz"/>
</dbReference>